<dbReference type="Gene3D" id="2.60.120.200">
    <property type="match status" value="1"/>
</dbReference>
<keyword evidence="4" id="KW-0812">Transmembrane</keyword>
<dbReference type="FunFam" id="2.60.40.60:FF:000065">
    <property type="entry name" value="FAT atypical cadherin 1"/>
    <property type="match status" value="1"/>
</dbReference>
<reference evidence="20" key="2">
    <citation type="submission" date="2025-08" db="UniProtKB">
        <authorList>
            <consortium name="Ensembl"/>
        </authorList>
    </citation>
    <scope>IDENTIFICATION</scope>
</reference>
<keyword evidence="8" id="KW-0130">Cell adhesion</keyword>
<dbReference type="PROSITE" id="PS00232">
    <property type="entry name" value="CADHERIN_1"/>
    <property type="match status" value="12"/>
</dbReference>
<feature type="disulfide bond" evidence="14">
    <location>
        <begin position="3649"/>
        <end position="3658"/>
    </location>
</feature>
<feature type="domain" description="Cadherin" evidence="19">
    <location>
        <begin position="37"/>
        <end position="151"/>
    </location>
</feature>
<dbReference type="FunFam" id="2.60.40.60:FF:000116">
    <property type="entry name" value="Dachsous cadherin-related 2"/>
    <property type="match status" value="1"/>
</dbReference>
<dbReference type="Gene3D" id="2.10.25.10">
    <property type="entry name" value="Laminin"/>
    <property type="match status" value="1"/>
</dbReference>
<evidence type="ECO:0000259" key="19">
    <source>
        <dbReference type="PROSITE" id="PS50268"/>
    </source>
</evidence>
<dbReference type="FunFam" id="2.60.40.60:FF:000032">
    <property type="entry name" value="FAT atypical cadherin 1"/>
    <property type="match status" value="1"/>
</dbReference>
<feature type="domain" description="Cadherin" evidence="19">
    <location>
        <begin position="1539"/>
        <end position="1634"/>
    </location>
</feature>
<dbReference type="FunFam" id="2.60.40.60:FF:000051">
    <property type="entry name" value="FAT atypical cadherin 1"/>
    <property type="match status" value="1"/>
</dbReference>
<gene>
    <name evidence="20" type="primary">fat2</name>
</gene>
<dbReference type="GO" id="GO:0007163">
    <property type="term" value="P:establishment or maintenance of cell polarity"/>
    <property type="evidence" value="ECO:0007669"/>
    <property type="project" value="UniProtKB-ARBA"/>
</dbReference>
<evidence type="ECO:0000313" key="20">
    <source>
        <dbReference type="Ensembl" id="ENSSMAP00000010544.2"/>
    </source>
</evidence>
<feature type="domain" description="Cadherin" evidence="19">
    <location>
        <begin position="2466"/>
        <end position="2577"/>
    </location>
</feature>
<evidence type="ECO:0000256" key="3">
    <source>
        <dbReference type="ARBA" id="ARBA00022536"/>
    </source>
</evidence>
<dbReference type="FunFam" id="2.60.40.60:FF:000194">
    <property type="entry name" value="FAT atypical cadherin 2"/>
    <property type="match status" value="1"/>
</dbReference>
<dbReference type="PROSITE" id="PS50268">
    <property type="entry name" value="CADHERIN_2"/>
    <property type="match status" value="30"/>
</dbReference>
<evidence type="ECO:0000256" key="9">
    <source>
        <dbReference type="ARBA" id="ARBA00022989"/>
    </source>
</evidence>
<dbReference type="InterPro" id="IPR020894">
    <property type="entry name" value="Cadherin_CS"/>
</dbReference>
<dbReference type="GO" id="GO:0007156">
    <property type="term" value="P:homophilic cell adhesion via plasma membrane adhesion molecules"/>
    <property type="evidence" value="ECO:0007669"/>
    <property type="project" value="InterPro"/>
</dbReference>
<sequence length="3942" mass="431017">MAAWGTTLLALAAVLLHVARCQGIVGKGKDSSPLRFTHHLYNVTINENSAPRTYVDTPVKMGIEVTDVFWELAYDVVSGDDDGLFQAEAVRVGDFCFLRIKTRSRNSAILNREVRDTYTVTVEATESTSNFQAKTKVFVQVLDTNDLKPLFDPASYNVAISEDTPLQSSVVRVSATDADMGSNAEFYYSFTSRAHPFIVDPFTGTVSLVKKLNHTRSARYDLTVLAEDRKKKISGVQKFGNVARVTVNVHKMSKGPPVIKSPQEPTVSTDGRVTINVRVEGGVKSVKSLNIVGGDPHKCFEIIPSGVQGSDFQVISTKRIIWPQTPSGLNLSLQAKEGSSPTLLSQITQIQIPAYHYSPLAFLEDTYIATLSEFSPPRTHVLRVSVTPGPYNVTFSIKTNPDSSKFKINPKTGIIITTEKFDYEGKDRYEFDVMANHGEVETHVVVEITDENDNGPEFTQSSYQATLDENSPVGSSVLKVAAADKDRGKNGFVTYAIANSGPSPFTIDPFTGVISTSEHLDYELMKRRYHLRVWASDSGSPFSQVSECPVTITLNNVNDNVPLFERVGCNSTVPQDLPVGHTICELSAIDLDELQQLTYVIESGNELQVFDIDSVSGAIALNKPIPLGAGSFTLRVAATDGKHHSEATVVRITVTNRGDEATLHCRETGIYKQLTDKLIESIKPVLTNQEEDIFSDVHITNRYSPKFDLSIPSSIDLIEDHPLNSTIVQFKATDGDTGFNSKLVYAISSGNEDSCFCIDTFSGDLRLVCPLDRENKEFYILNVTVYDLGTPQTSAWKFIAVNVMDVNDNPPVFDQHRYVIRVPENAEVDSKVFTARANDADAETNGNVQYSLLTSTDVFGIDELTGEVTVRRHLDRETSPRHDLQIEARDQAKLSPQLFSTMDLVVVLQDVNDNRPKFVPKIYRIKVPEDVPMGTLLVWVESVDLDLGSGGLVTYNLKNTESGIFHLDASTGALTLERELDFERRPSYNLTVRAVDHGLPRSLSSSCFVEIQVLDVNENLNRPVFSQFVYEAGVMEDAAAGTSVVTLTASDKDPGRDGVVRFHIHEGSGLGVFTIDEETGEKHWFGFIVIMVSNWMIKCVISFIVFIKLHPLPSCGPVCFKVRVPEDTSPWKDILQISARDADTNSKLLYSVHSSLHPDSTKLFHLDPKSGVLVMTEELDYERISSHSLVVMVRDQEIPVKRNFVKVVVHVEDCNDHSPAFLSPRYEAHISNLAPTGSEVIRVKALDKDVGSNADISYSLHSGNIDHVFSIDPELGSVTVSKPLDLQPQDQFHLTVKATDQGFPQRSDICSVHVFIRISDQTPPAFPLDEYLAEISESSALGTPVVTVSASSPAAVHYAIDGGNPNGTFHINLYTGLISTQRHLDFEDCASYKLRVAASTTAGASSKTVVYIYVIDENDNAPVFQQKEYLGQISESANVNSFVMGERNTPMVIQASDADRDANSLLVYQILEPDVLKVFEIDSSMGTISLISPVDFEARSEFHFSVQVKDSGEPSLCAAEPAKVTVRVLDLNDCPPQFTAPVYEPSIMLPAVRDAEVVRVTARDADSSVSYSIAEGNLHNAFSIHPNTGVITVSNVSEFRTFYQLVVKASDGLYKDSATVLINATNLTASDLGFEQSVYSTSVTENLKTVKTLAALKATGCFLNEPLLYSVVNPIGRFVVSQTSGVLETTGIPFDREEQDVYDVVVKVQDTRTPPRTATTQVKVFIDDVNDNPPQFLNLPFSMRISEDSEPGDVLYQVTAIDGDLGENGSIMYSLEDDHDLFRIDPDVGDVSLKRPLDFEALNKYVLTVSATDEGGEPTHSTGARLTIQVRNRTNPVFQTLLYPLKVPESVPPFTTILHVQARNPEGYRLIYNLEEENASKHFHIDFKTGALTVTNPLDYETQTLHVLTVRATDSVTGTFSEASIEIEVEDVNDNAPVFSKLMYSVNIAEGLPVGTPVIQLSASDRDSGRNKDFAFKMVRTEGNETDFFEIDPHNGLIVTKQVLDHENTKHFNLKIKAADNGTVPLAAEASVFVNVTDVNDNPPDFVSSQYDATLDEMAKCGHIVVKIQASDPDAGDLNNLKYKILSGNEGRYFNINESSGIISFSNVCKRNLDPYYNLTVAVSDGVFQKTAPVNIDMIHSNRHSPVFKQSIYEAELAENAEAGTRVIRLAAIDPDDGPYGSVDYTIINKLADEKFSIDNDGQIVTTQSLDRENPAQRVIAIKVMAKDGGGRVAFCTVKIILTDENDNVPQFKASEYQVSIQSTVNKGSPVIQIMAYDADNGKNADVTYSVDEAEEVTEDLIEINPFTGVVSVKESLVGKENRIFNFRVKARDGSLPFYNSTVPVQVRVVPPEVPLPKFSEPLYTFSAAEDAPVGTEIGSVRADSDTPLIYSLVNGNTVESNRDKVFSLDEDSGTLLLQKTIDHEKTKWYRIDVLAQGNHNGTDVASLVSVSVQVQDVNDNQPVFDASPYRAVLAENMPAGTTVIQVTANDPDTENNGLVTYSLEPLAHGAAADATDVFSIDGESGWITAVRQTDCEADRVFRFSVVATDHGGDAKLSSSVLVEVTVMDENDNPPKFSDHVYRGSVVEDSSPGEVIVSMTTTDADVSLENRLVTCYITDGDPLGQFAIIQQDEGEWGLIVKERLDRETRDRYTLRVTATDGKFEAPVTVDVHVLDINDNSPLCEQVVYTEVVMENSPSSKFVLKVSASDPDVGVNGQISFTLHGPDADKFHLDHRTGELFTLAVLDRERDVEYNLAAKATDGGGRSCQADILLRVQDMNDNPPRFSSSHYEVTVFDNTTVRTPVAVVYAQDPDTGINSEVRYSLLTDGGGYFSLDEFSGILRLERPLTPDTPPTFELKVKATDRGLPRHLYSVATVTVDVVSLDDYQPVFLSSEYTAQHPESLAVGSEVLSVSAFSTDGGAPDPIAYRIVSGNDAGRFLLDSRTGVLTLAAPLDFEVSREHFLSVEGSRGKSSLSDITTVIVNVTDVNDNTPAFDHLFLPEMRKGCSSVQVTATDQDGPVNNLLRYSIVSGDPLQQFSIHPRSGEITVRTAVDREEIPHYSLTVQAADEGNPPLSSAALVTISVSDVNDNPPVFSRVDHSLLLQGESVGSGVLQLVVTDKDTPRNGPPFSFHIVSGDEDRRFHVDQGGLLSLSAPLRKKVRANHQLKIQVTDSGLPPLSSICVVNINVTEQSRYPPSVVPLEVFITTSGGLFANRVIGRLHASDQDPQDVLAYKLVSETPDGGRFSVDLADGKIWADENLEEGSYSLNVSVTDGKFSVWTGVRVHVWAADQRSLDSGLTLHLVGMSPEEFLGDHWRGLQRSLSEALGLPRQELHLASLQRQHDAQALEALLVWRQRSGLVQTLPTSRLAVVISNLEDSLGLSIPRVSHNGCLGSSCPPRGCRNAVRLTGERLGHFSTARAGYITPQHSWESVCPCNGMCRMFSIVSNSTLSRVRGRAPSRCIDSIKELCCFLSCGLKGNWPRQPSLLLRPQVTAGELHFGFRCGSSAPGSLLVRSAAVSDGRWHSVLLEVNSTGLRLTLDRQHPTAAALTEPCRMTRSHGALLFASLAQGPAPEVRGHAPDFDGCLEGLELNGQPIRVGDAAEWAGPGSRRAFGVYQCCSGAGACDNNNPCQNGGACEEDAAGEPRCRCAGLFHGARCELPDNPCASQPCAHGRVCVPTARGYMCNCSRDNAGARYFHTSLAKSLKADKREVSPIEMSSLVGPVNDLDHTPFRSLRPHSQIGLSGGGDGVSLLKTQGPVVCSVAPNLPARPPSSSDNDSIRKNHWDMDYEVYPADPDYYGRPAVQEFPQFDIVEDTYASSAVDPRRNSRFGGFPFPLDRCDRRAPLPPCYSNQNLDDFLGPDGLPPSPNTRSHDNVSGGYKRLSMRLSVAMPSYAEQAGPPPPPPPPNPAEPQTRPAGENPRSYDGSSMVGSDYGSCEEVMF</sequence>
<feature type="domain" description="Cadherin" evidence="19">
    <location>
        <begin position="2253"/>
        <end position="2359"/>
    </location>
</feature>
<dbReference type="FunFam" id="2.60.40.60:FF:000053">
    <property type="entry name" value="FAT atypical cadherin 3"/>
    <property type="match status" value="1"/>
</dbReference>
<dbReference type="FunFam" id="2.60.40.60:FF:000211">
    <property type="entry name" value="Dachsous cadherin-related 2"/>
    <property type="match status" value="1"/>
</dbReference>
<feature type="domain" description="Cadherin" evidence="19">
    <location>
        <begin position="2786"/>
        <end position="2890"/>
    </location>
</feature>
<feature type="domain" description="Cadherin" evidence="19">
    <location>
        <begin position="1327"/>
        <end position="1424"/>
    </location>
</feature>
<evidence type="ECO:0000256" key="11">
    <source>
        <dbReference type="ARBA" id="ARBA00023157"/>
    </source>
</evidence>
<feature type="domain" description="Laminin G" evidence="17">
    <location>
        <begin position="3412"/>
        <end position="3618"/>
    </location>
</feature>
<dbReference type="GO" id="GO:0005509">
    <property type="term" value="F:calcium ion binding"/>
    <property type="evidence" value="ECO:0007669"/>
    <property type="project" value="UniProtKB-UniRule"/>
</dbReference>
<protein>
    <submittedName>
        <fullName evidence="20">FAT atypical cadherin 2</fullName>
    </submittedName>
</protein>
<feature type="domain" description="Cadherin" evidence="19">
    <location>
        <begin position="2149"/>
        <end position="2252"/>
    </location>
</feature>
<feature type="domain" description="Cadherin" evidence="19">
    <location>
        <begin position="572"/>
        <end position="686"/>
    </location>
</feature>
<dbReference type="CDD" id="cd11304">
    <property type="entry name" value="Cadherin_repeat"/>
    <property type="match status" value="29"/>
</dbReference>
<keyword evidence="10" id="KW-0472">Membrane</keyword>
<dbReference type="InterPro" id="IPR002126">
    <property type="entry name" value="Cadherin-like_dom"/>
</dbReference>
<dbReference type="PANTHER" id="PTHR24025:SF16">
    <property type="entry name" value="FAT ATYPICAL CADHERIN 2"/>
    <property type="match status" value="1"/>
</dbReference>
<evidence type="ECO:0000313" key="21">
    <source>
        <dbReference type="Proteomes" id="UP000694558"/>
    </source>
</evidence>
<dbReference type="FunFam" id="2.60.40.60:FF:000024">
    <property type="entry name" value="FAT atypical cadherin 3"/>
    <property type="match status" value="1"/>
</dbReference>
<feature type="domain" description="Cadherin" evidence="19">
    <location>
        <begin position="2047"/>
        <end position="2148"/>
    </location>
</feature>
<feature type="chain" id="PRO_5034911974" evidence="16">
    <location>
        <begin position="22"/>
        <end position="3942"/>
    </location>
</feature>
<dbReference type="FunFam" id="2.60.40.60:FF:000066">
    <property type="entry name" value="FAT atypical cadherin 1"/>
    <property type="match status" value="1"/>
</dbReference>
<feature type="domain" description="Cadherin" evidence="19">
    <location>
        <begin position="709"/>
        <end position="813"/>
    </location>
</feature>
<feature type="compositionally biased region" description="Pro residues" evidence="15">
    <location>
        <begin position="3899"/>
        <end position="3910"/>
    </location>
</feature>
<organism evidence="20 21">
    <name type="scientific">Scophthalmus maximus</name>
    <name type="common">Turbot</name>
    <name type="synonym">Psetta maxima</name>
    <dbReference type="NCBI Taxonomy" id="52904"/>
    <lineage>
        <taxon>Eukaryota</taxon>
        <taxon>Metazoa</taxon>
        <taxon>Chordata</taxon>
        <taxon>Craniata</taxon>
        <taxon>Vertebrata</taxon>
        <taxon>Euteleostomi</taxon>
        <taxon>Actinopterygii</taxon>
        <taxon>Neopterygii</taxon>
        <taxon>Teleostei</taxon>
        <taxon>Neoteleostei</taxon>
        <taxon>Acanthomorphata</taxon>
        <taxon>Carangaria</taxon>
        <taxon>Pleuronectiformes</taxon>
        <taxon>Pleuronectoidei</taxon>
        <taxon>Scophthalmidae</taxon>
        <taxon>Scophthalmus</taxon>
    </lineage>
</organism>
<feature type="domain" description="Cadherin" evidence="19">
    <location>
        <begin position="2360"/>
        <end position="2465"/>
    </location>
</feature>
<feature type="domain" description="Cadherin" evidence="19">
    <location>
        <begin position="459"/>
        <end position="564"/>
    </location>
</feature>
<evidence type="ECO:0000256" key="5">
    <source>
        <dbReference type="ARBA" id="ARBA00022729"/>
    </source>
</evidence>
<feature type="domain" description="Cadherin" evidence="19">
    <location>
        <begin position="3104"/>
        <end position="3198"/>
    </location>
</feature>
<dbReference type="FunFam" id="2.60.40.60:FF:000020">
    <property type="entry name" value="Dachsous cadherin-related 1b"/>
    <property type="match status" value="1"/>
</dbReference>
<dbReference type="GO" id="GO:0005886">
    <property type="term" value="C:plasma membrane"/>
    <property type="evidence" value="ECO:0007669"/>
    <property type="project" value="UniProtKB-SubCell"/>
</dbReference>
<feature type="domain" description="Cadherin" evidence="19">
    <location>
        <begin position="1026"/>
        <end position="1080"/>
    </location>
</feature>
<dbReference type="FunFam" id="2.60.40.60:FF:000084">
    <property type="entry name" value="FAT atypical cadherin 3"/>
    <property type="match status" value="1"/>
</dbReference>
<dbReference type="FunFam" id="2.60.40.60:FF:000058">
    <property type="entry name" value="FAT atypical cadherin 3"/>
    <property type="match status" value="1"/>
</dbReference>
<feature type="signal peptide" evidence="16">
    <location>
        <begin position="1"/>
        <end position="21"/>
    </location>
</feature>
<feature type="domain" description="Cadherin" evidence="19">
    <location>
        <begin position="2578"/>
        <end position="2683"/>
    </location>
</feature>
<dbReference type="FunFam" id="2.60.40.60:FF:000033">
    <property type="entry name" value="FAT atypical cadherin 1"/>
    <property type="match status" value="2"/>
</dbReference>
<feature type="domain" description="Cadherin" evidence="19">
    <location>
        <begin position="1635"/>
        <end position="1736"/>
    </location>
</feature>
<dbReference type="FunFam" id="2.60.40.60:FF:000089">
    <property type="entry name" value="FAT atypical cadherin 1"/>
    <property type="match status" value="1"/>
</dbReference>
<feature type="domain" description="Cadherin" evidence="19">
    <location>
        <begin position="1940"/>
        <end position="2046"/>
    </location>
</feature>
<feature type="domain" description="Cadherin" evidence="19">
    <location>
        <begin position="1737"/>
        <end position="1838"/>
    </location>
</feature>
<comment type="caution">
    <text evidence="14">Lacks conserved residue(s) required for the propagation of feature annotation.</text>
</comment>
<dbReference type="SMART" id="SM00181">
    <property type="entry name" value="EGF"/>
    <property type="match status" value="2"/>
</dbReference>
<dbReference type="FunFam" id="2.60.40.60:FF:000064">
    <property type="entry name" value="FAT atypical cadherin 1"/>
    <property type="match status" value="1"/>
</dbReference>
<feature type="domain" description="Cadherin" evidence="19">
    <location>
        <begin position="2991"/>
        <end position="3094"/>
    </location>
</feature>
<accession>A0A8D3A0G1</accession>
<dbReference type="InterPro" id="IPR000742">
    <property type="entry name" value="EGF"/>
</dbReference>
<dbReference type="FunFam" id="2.60.40.60:FF:000039">
    <property type="entry name" value="FAT atypical cadherin 3"/>
    <property type="match status" value="1"/>
</dbReference>
<dbReference type="PROSITE" id="PS50026">
    <property type="entry name" value="EGF_3"/>
    <property type="match status" value="2"/>
</dbReference>
<dbReference type="InterPro" id="IPR050971">
    <property type="entry name" value="Cadherin-domain_protein"/>
</dbReference>
<keyword evidence="12" id="KW-0325">Glycoprotein</keyword>
<dbReference type="SUPFAM" id="SSF49313">
    <property type="entry name" value="Cadherin-like"/>
    <property type="match status" value="30"/>
</dbReference>
<feature type="domain" description="Cadherin" evidence="19">
    <location>
        <begin position="1425"/>
        <end position="1538"/>
    </location>
</feature>
<feature type="domain" description="Cadherin" evidence="19">
    <location>
        <begin position="2891"/>
        <end position="2994"/>
    </location>
</feature>
<dbReference type="FunFam" id="2.60.40.60:FF:000026">
    <property type="entry name" value="FAT atypical cadherin 1"/>
    <property type="match status" value="2"/>
</dbReference>
<feature type="domain" description="Cadherin" evidence="19">
    <location>
        <begin position="814"/>
        <end position="918"/>
    </location>
</feature>
<dbReference type="FunFam" id="2.60.40.60:FF:000275">
    <property type="entry name" value="Si:dkey-30k22.7"/>
    <property type="match status" value="1"/>
</dbReference>
<feature type="region of interest" description="Disordered" evidence="15">
    <location>
        <begin position="3891"/>
        <end position="3942"/>
    </location>
</feature>
<dbReference type="FunFam" id="2.60.40.60:FF:000276">
    <property type="entry name" value="FAT atypical cadherin 2"/>
    <property type="match status" value="1"/>
</dbReference>
<feature type="domain" description="Cadherin" evidence="19">
    <location>
        <begin position="152"/>
        <end position="259"/>
    </location>
</feature>
<evidence type="ECO:0000256" key="6">
    <source>
        <dbReference type="ARBA" id="ARBA00022737"/>
    </source>
</evidence>
<dbReference type="PANTHER" id="PTHR24025">
    <property type="entry name" value="DESMOGLEIN FAMILY MEMBER"/>
    <property type="match status" value="1"/>
</dbReference>
<keyword evidence="7 13" id="KW-0106">Calcium</keyword>
<evidence type="ECO:0000256" key="16">
    <source>
        <dbReference type="SAM" id="SignalP"/>
    </source>
</evidence>
<keyword evidence="9" id="KW-1133">Transmembrane helix</keyword>
<reference evidence="20" key="1">
    <citation type="submission" date="2023-05" db="EMBL/GenBank/DDBJ databases">
        <title>High-quality long-read genome of Scophthalmus maximus.</title>
        <authorList>
            <person name="Lien S."/>
            <person name="Martinez P."/>
        </authorList>
    </citation>
    <scope>NUCLEOTIDE SEQUENCE [LARGE SCALE GENOMIC DNA]</scope>
</reference>
<feature type="domain" description="Cadherin" evidence="19">
    <location>
        <begin position="919"/>
        <end position="1025"/>
    </location>
</feature>
<dbReference type="PROSITE" id="PS00022">
    <property type="entry name" value="EGF_1"/>
    <property type="match status" value="1"/>
</dbReference>
<dbReference type="FunFam" id="2.60.40.60:FF:000059">
    <property type="entry name" value="FAT atypical cadherin 3"/>
    <property type="match status" value="1"/>
</dbReference>
<dbReference type="CDD" id="cd00110">
    <property type="entry name" value="LamG"/>
    <property type="match status" value="1"/>
</dbReference>
<feature type="domain" description="EGF-like" evidence="18">
    <location>
        <begin position="3661"/>
        <end position="3698"/>
    </location>
</feature>
<dbReference type="InterPro" id="IPR015919">
    <property type="entry name" value="Cadherin-like_sf"/>
</dbReference>
<feature type="domain" description="Cadherin" evidence="19">
    <location>
        <begin position="1222"/>
        <end position="1326"/>
    </location>
</feature>
<proteinExistence type="predicted"/>
<keyword evidence="2" id="KW-1003">Cell membrane</keyword>
<dbReference type="GO" id="GO:0009653">
    <property type="term" value="P:anatomical structure morphogenesis"/>
    <property type="evidence" value="ECO:0007669"/>
    <property type="project" value="UniProtKB-ARBA"/>
</dbReference>
<dbReference type="Pfam" id="PF00028">
    <property type="entry name" value="Cadherin"/>
    <property type="match status" value="25"/>
</dbReference>
<keyword evidence="3 14" id="KW-0245">EGF-like domain</keyword>
<evidence type="ECO:0000256" key="14">
    <source>
        <dbReference type="PROSITE-ProRule" id="PRU00076"/>
    </source>
</evidence>
<dbReference type="FunFam" id="2.60.40.60:FF:000015">
    <property type="entry name" value="FAT atypical cadherin 1"/>
    <property type="match status" value="2"/>
</dbReference>
<evidence type="ECO:0000259" key="18">
    <source>
        <dbReference type="PROSITE" id="PS50026"/>
    </source>
</evidence>
<dbReference type="FunFam" id="2.60.40.60:FF:000061">
    <property type="entry name" value="FAT atypical cadherin 3"/>
    <property type="match status" value="1"/>
</dbReference>
<dbReference type="Pfam" id="PF02210">
    <property type="entry name" value="Laminin_G_2"/>
    <property type="match status" value="1"/>
</dbReference>
<evidence type="ECO:0000256" key="12">
    <source>
        <dbReference type="ARBA" id="ARBA00023180"/>
    </source>
</evidence>
<evidence type="ECO:0000256" key="8">
    <source>
        <dbReference type="ARBA" id="ARBA00022889"/>
    </source>
</evidence>
<feature type="domain" description="Cadherin" evidence="19">
    <location>
        <begin position="363"/>
        <end position="458"/>
    </location>
</feature>
<evidence type="ECO:0000256" key="10">
    <source>
        <dbReference type="ARBA" id="ARBA00023136"/>
    </source>
</evidence>
<dbReference type="CDD" id="cd00054">
    <property type="entry name" value="EGF_CA"/>
    <property type="match status" value="1"/>
</dbReference>
<dbReference type="InterPro" id="IPR001791">
    <property type="entry name" value="Laminin_G"/>
</dbReference>
<keyword evidence="5 16" id="KW-0732">Signal</keyword>
<keyword evidence="11 14" id="KW-1015">Disulfide bond</keyword>
<dbReference type="GeneTree" id="ENSGT00940000158507"/>
<dbReference type="InterPro" id="IPR013320">
    <property type="entry name" value="ConA-like_dom_sf"/>
</dbReference>
<comment type="subcellular location">
    <subcellularLocation>
        <location evidence="1">Cell membrane</location>
        <topology evidence="1">Single-pass membrane protein</topology>
    </subcellularLocation>
</comment>
<evidence type="ECO:0000256" key="1">
    <source>
        <dbReference type="ARBA" id="ARBA00004162"/>
    </source>
</evidence>
<evidence type="ECO:0000256" key="15">
    <source>
        <dbReference type="SAM" id="MobiDB-lite"/>
    </source>
</evidence>
<dbReference type="Gene3D" id="2.60.40.60">
    <property type="entry name" value="Cadherins"/>
    <property type="match status" value="30"/>
</dbReference>
<dbReference type="Proteomes" id="UP000694558">
    <property type="component" value="Chromosome 13"/>
</dbReference>
<dbReference type="PRINTS" id="PR00205">
    <property type="entry name" value="CADHERIN"/>
</dbReference>
<dbReference type="FunFam" id="2.60.40.60:FF:000041">
    <property type="entry name" value="FAT atypical cadherin 1"/>
    <property type="match status" value="1"/>
</dbReference>
<dbReference type="GO" id="GO:0005911">
    <property type="term" value="C:cell-cell junction"/>
    <property type="evidence" value="ECO:0007669"/>
    <property type="project" value="TreeGrafter"/>
</dbReference>
<dbReference type="PROSITE" id="PS50025">
    <property type="entry name" value="LAM_G_DOMAIN"/>
    <property type="match status" value="1"/>
</dbReference>
<dbReference type="SMART" id="SM00112">
    <property type="entry name" value="CA"/>
    <property type="match status" value="28"/>
</dbReference>
<dbReference type="Ensembl" id="ENSSMAT00000010687.2">
    <property type="protein sequence ID" value="ENSSMAP00000010544.2"/>
    <property type="gene ID" value="ENSSMAG00000006434.2"/>
</dbReference>
<keyword evidence="6" id="KW-0677">Repeat</keyword>
<feature type="domain" description="Cadherin" evidence="19">
    <location>
        <begin position="2684"/>
        <end position="2785"/>
    </location>
</feature>
<dbReference type="SUPFAM" id="SSF49899">
    <property type="entry name" value="Concanavalin A-like lectins/glucanases"/>
    <property type="match status" value="1"/>
</dbReference>
<evidence type="ECO:0000259" key="17">
    <source>
        <dbReference type="PROSITE" id="PS50025"/>
    </source>
</evidence>
<dbReference type="FunFam" id="2.60.40.60:FF:000021">
    <property type="entry name" value="FAT atypical cadherin 1"/>
    <property type="match status" value="2"/>
</dbReference>
<feature type="domain" description="Cadherin" evidence="19">
    <location>
        <begin position="3217"/>
        <end position="3309"/>
    </location>
</feature>
<feature type="domain" description="EGF-like" evidence="18">
    <location>
        <begin position="3621"/>
        <end position="3659"/>
    </location>
</feature>
<evidence type="ECO:0000256" key="2">
    <source>
        <dbReference type="ARBA" id="ARBA00022475"/>
    </source>
</evidence>
<feature type="domain" description="Cadherin" evidence="19">
    <location>
        <begin position="1116"/>
        <end position="1221"/>
    </location>
</feature>
<evidence type="ECO:0000256" key="4">
    <source>
        <dbReference type="ARBA" id="ARBA00022692"/>
    </source>
</evidence>
<feature type="domain" description="Cadherin" evidence="19">
    <location>
        <begin position="1839"/>
        <end position="1939"/>
    </location>
</feature>
<name>A0A8D3A0G1_SCOMX</name>
<evidence type="ECO:0000256" key="13">
    <source>
        <dbReference type="PROSITE-ProRule" id="PRU00043"/>
    </source>
</evidence>
<feature type="region of interest" description="Disordered" evidence="15">
    <location>
        <begin position="3852"/>
        <end position="3878"/>
    </location>
</feature>
<evidence type="ECO:0000256" key="7">
    <source>
        <dbReference type="ARBA" id="ARBA00022837"/>
    </source>
</evidence>